<dbReference type="Proteomes" id="UP000249304">
    <property type="component" value="Unassembled WGS sequence"/>
</dbReference>
<evidence type="ECO:0000313" key="2">
    <source>
        <dbReference type="EMBL" id="PZG01450.1"/>
    </source>
</evidence>
<accession>A0A2W2DKT3</accession>
<feature type="region of interest" description="Disordered" evidence="1">
    <location>
        <begin position="279"/>
        <end position="305"/>
    </location>
</feature>
<dbReference type="RefSeq" id="WP_220040497.1">
    <property type="nucleotide sequence ID" value="NZ_POUD01000566.1"/>
</dbReference>
<protein>
    <submittedName>
        <fullName evidence="2">Uncharacterized protein</fullName>
    </submittedName>
</protein>
<sequence length="305" mass="31604">MLAADVGAIRVNGRGLASATVALRTSGAGPVVATATWRAAGTAGRTQRVPLSGSTRYTRTLTWAMGERACGRTVTLTVTTAPASPGGPARASLAVPPCPTRVTGLDVRLALPETGRRTAATAPTATVRVTTSGTGEIPVRAWFAVGDRPAGTRDVTLSGRRSYTERFAFPLRSRPCGSLLSVRVTAGGRADSARARVTCPPQVTRVAIVEAAAGHGIGAQVRVTTADTRPVRLTVRFAAGRRVDTRTVTLSGETSYSRALSSPLRLPCGTRWSVTALTAPAAANGPDRRTGSTPACRDTPRENPP</sequence>
<comment type="caution">
    <text evidence="2">The sequence shown here is derived from an EMBL/GenBank/DDBJ whole genome shotgun (WGS) entry which is preliminary data.</text>
</comment>
<organism evidence="2 3">
    <name type="scientific">Nonomuraea aridisoli</name>
    <dbReference type="NCBI Taxonomy" id="2070368"/>
    <lineage>
        <taxon>Bacteria</taxon>
        <taxon>Bacillati</taxon>
        <taxon>Actinomycetota</taxon>
        <taxon>Actinomycetes</taxon>
        <taxon>Streptosporangiales</taxon>
        <taxon>Streptosporangiaceae</taxon>
        <taxon>Nonomuraea</taxon>
    </lineage>
</organism>
<reference evidence="2 3" key="1">
    <citation type="submission" date="2018-01" db="EMBL/GenBank/DDBJ databases">
        <title>Draft genome sequence of Nonomuraea sp. KC333.</title>
        <authorList>
            <person name="Sahin N."/>
            <person name="Saygin H."/>
            <person name="Ay H."/>
        </authorList>
    </citation>
    <scope>NUCLEOTIDE SEQUENCE [LARGE SCALE GENOMIC DNA]</scope>
    <source>
        <strain evidence="2 3">KC333</strain>
    </source>
</reference>
<gene>
    <name evidence="2" type="ORF">C1J01_48010</name>
</gene>
<name>A0A2W2DKT3_9ACTN</name>
<evidence type="ECO:0000313" key="3">
    <source>
        <dbReference type="Proteomes" id="UP000249304"/>
    </source>
</evidence>
<dbReference type="EMBL" id="POUD01000566">
    <property type="protein sequence ID" value="PZG01450.1"/>
    <property type="molecule type" value="Genomic_DNA"/>
</dbReference>
<feature type="non-terminal residue" evidence="2">
    <location>
        <position position="305"/>
    </location>
</feature>
<evidence type="ECO:0000256" key="1">
    <source>
        <dbReference type="SAM" id="MobiDB-lite"/>
    </source>
</evidence>
<keyword evidence="3" id="KW-1185">Reference proteome</keyword>
<proteinExistence type="predicted"/>
<dbReference type="AlphaFoldDB" id="A0A2W2DKT3"/>